<comment type="caution">
    <text evidence="1">The sequence shown here is derived from an EMBL/GenBank/DDBJ whole genome shotgun (WGS) entry which is preliminary data.</text>
</comment>
<evidence type="ECO:0000313" key="1">
    <source>
        <dbReference type="EMBL" id="MPM99066.1"/>
    </source>
</evidence>
<sequence>MVALALVITVSEVTPTRTSSPRYTAYEGATVRPAIPTVKPPRAPTRTIIRGRLREAAIRAAPSVPTPIRVPIRPYSAGPTWNTWVAISALVTWKLSPKVPSMNTMNITSRMSGRRRTYARPSRTEPRPLVRGARCRSAGSIATRAIRVAA</sequence>
<reference evidence="1" key="1">
    <citation type="submission" date="2019-08" db="EMBL/GenBank/DDBJ databases">
        <authorList>
            <person name="Kucharzyk K."/>
            <person name="Murdoch R.W."/>
            <person name="Higgins S."/>
            <person name="Loffler F."/>
        </authorList>
    </citation>
    <scope>NUCLEOTIDE SEQUENCE</scope>
</reference>
<gene>
    <name evidence="1" type="ORF">SDC9_146256</name>
</gene>
<name>A0A645EBK7_9ZZZZ</name>
<protein>
    <submittedName>
        <fullName evidence="1">Uncharacterized protein</fullName>
    </submittedName>
</protein>
<organism evidence="1">
    <name type="scientific">bioreactor metagenome</name>
    <dbReference type="NCBI Taxonomy" id="1076179"/>
    <lineage>
        <taxon>unclassified sequences</taxon>
        <taxon>metagenomes</taxon>
        <taxon>ecological metagenomes</taxon>
    </lineage>
</organism>
<dbReference type="AlphaFoldDB" id="A0A645EBK7"/>
<proteinExistence type="predicted"/>
<dbReference type="EMBL" id="VSSQ01045186">
    <property type="protein sequence ID" value="MPM99066.1"/>
    <property type="molecule type" value="Genomic_DNA"/>
</dbReference>
<accession>A0A645EBK7</accession>